<dbReference type="PANTHER" id="PTHR46212">
    <property type="entry name" value="PEFLIN"/>
    <property type="match status" value="1"/>
</dbReference>
<dbReference type="AlphaFoldDB" id="A0A642V9Z7"/>
<feature type="domain" description="EF-hand" evidence="7">
    <location>
        <begin position="212"/>
        <end position="247"/>
    </location>
</feature>
<dbReference type="InterPro" id="IPR051426">
    <property type="entry name" value="Peflin/Sorcin_CaBP"/>
</dbReference>
<name>A0A642V9Z7_9ASCO</name>
<reference evidence="8" key="1">
    <citation type="journal article" date="2019" name="G3 (Bethesda)">
        <title>Genome Assemblies of Two Rare Opportunistic Yeast Pathogens: Diutina rugosa (syn. Candida rugosa) and Trichomonascus ciferrii (syn. Candida ciferrii).</title>
        <authorList>
            <person name="Mixao V."/>
            <person name="Saus E."/>
            <person name="Hansen A.P."/>
            <person name="Lass-Florl C."/>
            <person name="Gabaldon T."/>
        </authorList>
    </citation>
    <scope>NUCLEOTIDE SEQUENCE</scope>
    <source>
        <strain evidence="8">CBS 4856</strain>
    </source>
</reference>
<evidence type="ECO:0000256" key="3">
    <source>
        <dbReference type="ARBA" id="ARBA00022723"/>
    </source>
</evidence>
<organism evidence="8 9">
    <name type="scientific">Trichomonascus ciferrii</name>
    <dbReference type="NCBI Taxonomy" id="44093"/>
    <lineage>
        <taxon>Eukaryota</taxon>
        <taxon>Fungi</taxon>
        <taxon>Dikarya</taxon>
        <taxon>Ascomycota</taxon>
        <taxon>Saccharomycotina</taxon>
        <taxon>Dipodascomycetes</taxon>
        <taxon>Dipodascales</taxon>
        <taxon>Trichomonascaceae</taxon>
        <taxon>Trichomonascus</taxon>
        <taxon>Trichomonascus ciferrii complex</taxon>
    </lineage>
</organism>
<dbReference type="GO" id="GO:0005737">
    <property type="term" value="C:cytoplasm"/>
    <property type="evidence" value="ECO:0007669"/>
    <property type="project" value="UniProtKB-SubCell"/>
</dbReference>
<keyword evidence="3" id="KW-0479">Metal-binding</keyword>
<feature type="compositionally biased region" description="Low complexity" evidence="6">
    <location>
        <begin position="88"/>
        <end position="98"/>
    </location>
</feature>
<proteinExistence type="predicted"/>
<dbReference type="Pfam" id="PF13202">
    <property type="entry name" value="EF-hand_5"/>
    <property type="match status" value="1"/>
</dbReference>
<feature type="region of interest" description="Disordered" evidence="6">
    <location>
        <begin position="1"/>
        <end position="148"/>
    </location>
</feature>
<dbReference type="InterPro" id="IPR018247">
    <property type="entry name" value="EF_Hand_1_Ca_BS"/>
</dbReference>
<evidence type="ECO:0000259" key="7">
    <source>
        <dbReference type="PROSITE" id="PS50222"/>
    </source>
</evidence>
<evidence type="ECO:0000256" key="6">
    <source>
        <dbReference type="SAM" id="MobiDB-lite"/>
    </source>
</evidence>
<accession>A0A642V9Z7</accession>
<dbReference type="InterPro" id="IPR002048">
    <property type="entry name" value="EF_hand_dom"/>
</dbReference>
<evidence type="ECO:0000256" key="4">
    <source>
        <dbReference type="ARBA" id="ARBA00022737"/>
    </source>
</evidence>
<dbReference type="Pfam" id="PF13499">
    <property type="entry name" value="EF-hand_7"/>
    <property type="match status" value="1"/>
</dbReference>
<keyword evidence="2" id="KW-0963">Cytoplasm</keyword>
<dbReference type="InterPro" id="IPR011992">
    <property type="entry name" value="EF-hand-dom_pair"/>
</dbReference>
<comment type="caution">
    <text evidence="8">The sequence shown here is derived from an EMBL/GenBank/DDBJ whole genome shotgun (WGS) entry which is preliminary data.</text>
</comment>
<evidence type="ECO:0000256" key="2">
    <source>
        <dbReference type="ARBA" id="ARBA00022490"/>
    </source>
</evidence>
<dbReference type="VEuPathDB" id="FungiDB:TRICI_000927"/>
<gene>
    <name evidence="8" type="ORF">TRICI_000927</name>
</gene>
<evidence type="ECO:0000256" key="5">
    <source>
        <dbReference type="ARBA" id="ARBA00022837"/>
    </source>
</evidence>
<sequence>MGKDDLPTFPTPAETFGNGAPTSGRGNSIGPPYNVPPPPQPRYGPNGYPPPPERHYSGPQSPTATYPPLHASSYPPPPPPPQGGPYGGRPAPMGHHNSYPPPPPSHNPYGGPPPGHNPYGGGSAPPRQSPRAPSARMASGGGRTTPESNLRALFSGVDRNGNGTLSEAELGSALVNGDYTKFNRDTVRLMIKMFDRNGDGAIDYEEFGNLWRYLRDWRKIFDKFDLDRSGSINFDEYCRALSAFGYSLSNQCIHNMYNTYSHIDRYGDRTISFDMFVQSCINLKRITDSFKKYDTDRDGYVTLGFEQYLLEIVNLR</sequence>
<keyword evidence="4" id="KW-0677">Repeat</keyword>
<feature type="compositionally biased region" description="Pro residues" evidence="6">
    <location>
        <begin position="74"/>
        <end position="83"/>
    </location>
</feature>
<dbReference type="PROSITE" id="PS50222">
    <property type="entry name" value="EF_HAND_2"/>
    <property type="match status" value="3"/>
</dbReference>
<dbReference type="CDD" id="cd16180">
    <property type="entry name" value="EFh_PEF_Group_I"/>
    <property type="match status" value="1"/>
</dbReference>
<protein>
    <recommendedName>
        <fullName evidence="7">EF-hand domain-containing protein</fullName>
    </recommendedName>
</protein>
<dbReference type="GO" id="GO:0005509">
    <property type="term" value="F:calcium ion binding"/>
    <property type="evidence" value="ECO:0007669"/>
    <property type="project" value="InterPro"/>
</dbReference>
<dbReference type="Proteomes" id="UP000761534">
    <property type="component" value="Unassembled WGS sequence"/>
</dbReference>
<keyword evidence="9" id="KW-1185">Reference proteome</keyword>
<dbReference type="EMBL" id="SWFS01000077">
    <property type="protein sequence ID" value="KAA8916960.1"/>
    <property type="molecule type" value="Genomic_DNA"/>
</dbReference>
<feature type="compositionally biased region" description="Low complexity" evidence="6">
    <location>
        <begin position="124"/>
        <end position="138"/>
    </location>
</feature>
<evidence type="ECO:0000256" key="1">
    <source>
        <dbReference type="ARBA" id="ARBA00004496"/>
    </source>
</evidence>
<evidence type="ECO:0000313" key="8">
    <source>
        <dbReference type="EMBL" id="KAA8916960.1"/>
    </source>
</evidence>
<keyword evidence="5" id="KW-0106">Calcium</keyword>
<comment type="subcellular location">
    <subcellularLocation>
        <location evidence="1">Cytoplasm</location>
    </subcellularLocation>
</comment>
<feature type="domain" description="EF-hand" evidence="7">
    <location>
        <begin position="145"/>
        <end position="180"/>
    </location>
</feature>
<dbReference type="Pfam" id="PF00036">
    <property type="entry name" value="EF-hand_1"/>
    <property type="match status" value="1"/>
</dbReference>
<dbReference type="PROSITE" id="PS00018">
    <property type="entry name" value="EF_HAND_1"/>
    <property type="match status" value="2"/>
</dbReference>
<dbReference type="GO" id="GO:0048306">
    <property type="term" value="F:calcium-dependent protein binding"/>
    <property type="evidence" value="ECO:0007669"/>
    <property type="project" value="UniProtKB-ARBA"/>
</dbReference>
<feature type="compositionally biased region" description="Pro residues" evidence="6">
    <location>
        <begin position="33"/>
        <end position="51"/>
    </location>
</feature>
<dbReference type="OrthoDB" id="186625at2759"/>
<evidence type="ECO:0000313" key="9">
    <source>
        <dbReference type="Proteomes" id="UP000761534"/>
    </source>
</evidence>
<feature type="domain" description="EF-hand" evidence="7">
    <location>
        <begin position="182"/>
        <end position="210"/>
    </location>
</feature>
<dbReference type="Gene3D" id="1.10.238.10">
    <property type="entry name" value="EF-hand"/>
    <property type="match status" value="1"/>
</dbReference>
<dbReference type="PANTHER" id="PTHR46212:SF3">
    <property type="entry name" value="GH27120P"/>
    <property type="match status" value="1"/>
</dbReference>
<feature type="compositionally biased region" description="Pro residues" evidence="6">
    <location>
        <begin position="99"/>
        <end position="116"/>
    </location>
</feature>
<dbReference type="SUPFAM" id="SSF47473">
    <property type="entry name" value="EF-hand"/>
    <property type="match status" value="1"/>
</dbReference>
<dbReference type="SMART" id="SM00054">
    <property type="entry name" value="EFh"/>
    <property type="match status" value="4"/>
</dbReference>